<dbReference type="Gene3D" id="1.10.10.60">
    <property type="entry name" value="Homeodomain-like"/>
    <property type="match status" value="1"/>
</dbReference>
<evidence type="ECO:0000256" key="3">
    <source>
        <dbReference type="ARBA" id="ARBA00023163"/>
    </source>
</evidence>
<proteinExistence type="predicted"/>
<dbReference type="InterPro" id="IPR050109">
    <property type="entry name" value="HTH-type_TetR-like_transc_reg"/>
</dbReference>
<dbReference type="PROSITE" id="PS50977">
    <property type="entry name" value="HTH_TETR_2"/>
    <property type="match status" value="1"/>
</dbReference>
<dbReference type="InterPro" id="IPR036271">
    <property type="entry name" value="Tet_transcr_reg_TetR-rel_C_sf"/>
</dbReference>
<dbReference type="Proteomes" id="UP001521150">
    <property type="component" value="Unassembled WGS sequence"/>
</dbReference>
<dbReference type="EMBL" id="JAJVCN010000004">
    <property type="protein sequence ID" value="MCE7010290.1"/>
    <property type="molecule type" value="Genomic_DNA"/>
</dbReference>
<accession>A0ABS8ZRB3</accession>
<evidence type="ECO:0000256" key="2">
    <source>
        <dbReference type="ARBA" id="ARBA00023125"/>
    </source>
</evidence>
<protein>
    <submittedName>
        <fullName evidence="6">TetR/AcrR family transcriptional regulator</fullName>
    </submittedName>
</protein>
<sequence length="199" mass="21865">MTTQQSSGRRGRGRVRDAATTEAILVAAMDLLAERGLAAFTIERLAAKAGVSKATIYRWWPSRGAVALDALLATVEPQVPFPAEGDFEAVIRDQVTSLVRIFRDDPAGDVIRALIAESQADPDLAAGFRERWLEPRRVAGRAVFRRAQEIGELRTDLDIETAIDLIYGPVYFRLLVGHEPLSDSFAADITAYAMRGLRP</sequence>
<dbReference type="Gene3D" id="1.10.357.10">
    <property type="entry name" value="Tetracycline Repressor, domain 2"/>
    <property type="match status" value="1"/>
</dbReference>
<dbReference type="PANTHER" id="PTHR30055">
    <property type="entry name" value="HTH-TYPE TRANSCRIPTIONAL REGULATOR RUTR"/>
    <property type="match status" value="1"/>
</dbReference>
<dbReference type="InterPro" id="IPR011075">
    <property type="entry name" value="TetR_C"/>
</dbReference>
<dbReference type="SUPFAM" id="SSF46689">
    <property type="entry name" value="Homeodomain-like"/>
    <property type="match status" value="1"/>
</dbReference>
<evidence type="ECO:0000259" key="5">
    <source>
        <dbReference type="PROSITE" id="PS50977"/>
    </source>
</evidence>
<dbReference type="InterPro" id="IPR001647">
    <property type="entry name" value="HTH_TetR"/>
</dbReference>
<dbReference type="InterPro" id="IPR009057">
    <property type="entry name" value="Homeodomain-like_sf"/>
</dbReference>
<feature type="DNA-binding region" description="H-T-H motif" evidence="4">
    <location>
        <begin position="41"/>
        <end position="60"/>
    </location>
</feature>
<organism evidence="6 7">
    <name type="scientific">Kibdelosporangium philippinense</name>
    <dbReference type="NCBI Taxonomy" id="211113"/>
    <lineage>
        <taxon>Bacteria</taxon>
        <taxon>Bacillati</taxon>
        <taxon>Actinomycetota</taxon>
        <taxon>Actinomycetes</taxon>
        <taxon>Pseudonocardiales</taxon>
        <taxon>Pseudonocardiaceae</taxon>
        <taxon>Kibdelosporangium</taxon>
    </lineage>
</organism>
<gene>
    <name evidence="6" type="ORF">LWC34_46925</name>
</gene>
<dbReference type="PANTHER" id="PTHR30055:SF148">
    <property type="entry name" value="TETR-FAMILY TRANSCRIPTIONAL REGULATOR"/>
    <property type="match status" value="1"/>
</dbReference>
<name>A0ABS8ZRB3_9PSEU</name>
<keyword evidence="1" id="KW-0805">Transcription regulation</keyword>
<comment type="caution">
    <text evidence="6">The sequence shown here is derived from an EMBL/GenBank/DDBJ whole genome shotgun (WGS) entry which is preliminary data.</text>
</comment>
<keyword evidence="2 4" id="KW-0238">DNA-binding</keyword>
<dbReference type="SUPFAM" id="SSF48498">
    <property type="entry name" value="Tetracyclin repressor-like, C-terminal domain"/>
    <property type="match status" value="1"/>
</dbReference>
<keyword evidence="3" id="KW-0804">Transcription</keyword>
<evidence type="ECO:0000256" key="4">
    <source>
        <dbReference type="PROSITE-ProRule" id="PRU00335"/>
    </source>
</evidence>
<keyword evidence="7" id="KW-1185">Reference proteome</keyword>
<dbReference type="RefSeq" id="WP_233731868.1">
    <property type="nucleotide sequence ID" value="NZ_JAJVCN010000004.1"/>
</dbReference>
<dbReference type="PRINTS" id="PR00455">
    <property type="entry name" value="HTHTETR"/>
</dbReference>
<evidence type="ECO:0000256" key="1">
    <source>
        <dbReference type="ARBA" id="ARBA00023015"/>
    </source>
</evidence>
<dbReference type="Pfam" id="PF16859">
    <property type="entry name" value="TetR_C_11"/>
    <property type="match status" value="1"/>
</dbReference>
<evidence type="ECO:0000313" key="7">
    <source>
        <dbReference type="Proteomes" id="UP001521150"/>
    </source>
</evidence>
<evidence type="ECO:0000313" key="6">
    <source>
        <dbReference type="EMBL" id="MCE7010290.1"/>
    </source>
</evidence>
<dbReference type="Pfam" id="PF00440">
    <property type="entry name" value="TetR_N"/>
    <property type="match status" value="1"/>
</dbReference>
<reference evidence="6 7" key="1">
    <citation type="submission" date="2021-12" db="EMBL/GenBank/DDBJ databases">
        <title>Genome sequence of Kibdelosporangium philippinense ATCC 49844.</title>
        <authorList>
            <person name="Fedorov E.A."/>
            <person name="Omeragic M."/>
            <person name="Shalygina K.F."/>
            <person name="Maclea K.S."/>
        </authorList>
    </citation>
    <scope>NUCLEOTIDE SEQUENCE [LARGE SCALE GENOMIC DNA]</scope>
    <source>
        <strain evidence="6 7">ATCC 49844</strain>
    </source>
</reference>
<feature type="domain" description="HTH tetR-type" evidence="5">
    <location>
        <begin position="18"/>
        <end position="78"/>
    </location>
</feature>